<dbReference type="RefSeq" id="XP_051446514.1">
    <property type="nucleotide sequence ID" value="XM_051587464.1"/>
</dbReference>
<comment type="caution">
    <text evidence="7">The sequence shown here is derived from an EMBL/GenBank/DDBJ whole genome shotgun (WGS) entry which is preliminary data.</text>
</comment>
<evidence type="ECO:0000256" key="5">
    <source>
        <dbReference type="SAM" id="Coils"/>
    </source>
</evidence>
<evidence type="ECO:0000313" key="7">
    <source>
        <dbReference type="EMBL" id="KAI8581510.1"/>
    </source>
</evidence>
<keyword evidence="8" id="KW-1185">Reference proteome</keyword>
<feature type="region of interest" description="Disordered" evidence="6">
    <location>
        <begin position="91"/>
        <end position="200"/>
    </location>
</feature>
<feature type="compositionally biased region" description="Acidic residues" evidence="6">
    <location>
        <begin position="100"/>
        <end position="122"/>
    </location>
</feature>
<dbReference type="AlphaFoldDB" id="A0AAD5EED8"/>
<reference evidence="7" key="2">
    <citation type="journal article" date="2022" name="Proc. Natl. Acad. Sci. U.S.A.">
        <title>Diploid-dominant life cycles characterize the early evolution of Fungi.</title>
        <authorList>
            <person name="Amses K.R."/>
            <person name="Simmons D.R."/>
            <person name="Longcore J.E."/>
            <person name="Mondo S.J."/>
            <person name="Seto K."/>
            <person name="Jeronimo G.H."/>
            <person name="Bonds A.E."/>
            <person name="Quandt C.A."/>
            <person name="Davis W.J."/>
            <person name="Chang Y."/>
            <person name="Federici B.A."/>
            <person name="Kuo A."/>
            <person name="LaButti K."/>
            <person name="Pangilinan J."/>
            <person name="Andreopoulos W."/>
            <person name="Tritt A."/>
            <person name="Riley R."/>
            <person name="Hundley H."/>
            <person name="Johnson J."/>
            <person name="Lipzen A."/>
            <person name="Barry K."/>
            <person name="Lang B.F."/>
            <person name="Cuomo C.A."/>
            <person name="Buchler N.E."/>
            <person name="Grigoriev I.V."/>
            <person name="Spatafora J.W."/>
            <person name="Stajich J.E."/>
            <person name="James T.Y."/>
        </authorList>
    </citation>
    <scope>NUCLEOTIDE SEQUENCE</scope>
    <source>
        <strain evidence="7">AG</strain>
    </source>
</reference>
<gene>
    <name evidence="7" type="ORF">K450DRAFT_231659</name>
</gene>
<dbReference type="GO" id="GO:0019843">
    <property type="term" value="F:rRNA binding"/>
    <property type="evidence" value="ECO:0007669"/>
    <property type="project" value="TreeGrafter"/>
</dbReference>
<evidence type="ECO:0000256" key="1">
    <source>
        <dbReference type="ARBA" id="ARBA00004604"/>
    </source>
</evidence>
<feature type="coiled-coil region" evidence="5">
    <location>
        <begin position="49"/>
        <end position="78"/>
    </location>
</feature>
<dbReference type="EMBL" id="MU620905">
    <property type="protein sequence ID" value="KAI8581510.1"/>
    <property type="molecule type" value="Genomic_DNA"/>
</dbReference>
<evidence type="ECO:0000256" key="4">
    <source>
        <dbReference type="ARBA" id="ARBA00023242"/>
    </source>
</evidence>
<dbReference type="Pfam" id="PF09805">
    <property type="entry name" value="Nop25"/>
    <property type="match status" value="1"/>
</dbReference>
<keyword evidence="4" id="KW-0539">Nucleus</keyword>
<protein>
    <recommendedName>
        <fullName evidence="9">Nucleolar protein 12</fullName>
    </recommendedName>
</protein>
<keyword evidence="3 5" id="KW-0175">Coiled coil</keyword>
<evidence type="ECO:0008006" key="9">
    <source>
        <dbReference type="Google" id="ProtNLM"/>
    </source>
</evidence>
<dbReference type="GO" id="GO:0005730">
    <property type="term" value="C:nucleolus"/>
    <property type="evidence" value="ECO:0007669"/>
    <property type="project" value="UniProtKB-SubCell"/>
</dbReference>
<name>A0AAD5EED8_UMBRA</name>
<proteinExistence type="inferred from homology"/>
<comment type="subcellular location">
    <subcellularLocation>
        <location evidence="1">Nucleus</location>
        <location evidence="1">Nucleolus</location>
    </subcellularLocation>
</comment>
<dbReference type="Proteomes" id="UP001206595">
    <property type="component" value="Unassembled WGS sequence"/>
</dbReference>
<organism evidence="7 8">
    <name type="scientific">Umbelopsis ramanniana AG</name>
    <dbReference type="NCBI Taxonomy" id="1314678"/>
    <lineage>
        <taxon>Eukaryota</taxon>
        <taxon>Fungi</taxon>
        <taxon>Fungi incertae sedis</taxon>
        <taxon>Mucoromycota</taxon>
        <taxon>Mucoromycotina</taxon>
        <taxon>Umbelopsidomycetes</taxon>
        <taxon>Umbelopsidales</taxon>
        <taxon>Umbelopsidaceae</taxon>
        <taxon>Umbelopsis</taxon>
    </lineage>
</organism>
<evidence type="ECO:0000313" key="8">
    <source>
        <dbReference type="Proteomes" id="UP001206595"/>
    </source>
</evidence>
<evidence type="ECO:0000256" key="3">
    <source>
        <dbReference type="ARBA" id="ARBA00023054"/>
    </source>
</evidence>
<accession>A0AAD5EED8</accession>
<evidence type="ECO:0000256" key="2">
    <source>
        <dbReference type="ARBA" id="ARBA00007175"/>
    </source>
</evidence>
<dbReference type="InterPro" id="IPR019186">
    <property type="entry name" value="Nucleolar_protein_12"/>
</dbReference>
<dbReference type="PANTHER" id="PTHR14577">
    <property type="entry name" value="NUCLEOLAR PROTEIN 12"/>
    <property type="match status" value="1"/>
</dbReference>
<dbReference type="GeneID" id="75912809"/>
<sequence length="200" mass="22920">MNNTKLLSAGSRIYAKKRKQKQETVDRIDFDFDARQEFLTGFHKRKLDRKKKAREIAIERERVDRLQARAEAREERQRLADNNMTQMAALLRQQHKLEDGDGEADEEDGDDVKFDSDEEVEATEPAAKLEPAVKEFATSTSLTTVTVIQDLELDDSYQSSTSNKRKAEEDVADEDGEEIKTIPSKTKEKPTKKVMTKTPK</sequence>
<reference evidence="7" key="1">
    <citation type="submission" date="2021-06" db="EMBL/GenBank/DDBJ databases">
        <authorList>
            <consortium name="DOE Joint Genome Institute"/>
            <person name="Mondo S.J."/>
            <person name="Amses K.R."/>
            <person name="Simmons D.R."/>
            <person name="Longcore J.E."/>
            <person name="Seto K."/>
            <person name="Alves G.H."/>
            <person name="Bonds A.E."/>
            <person name="Quandt C.A."/>
            <person name="Davis W.J."/>
            <person name="Chang Y."/>
            <person name="Letcher P.M."/>
            <person name="Powell M.J."/>
            <person name="Kuo A."/>
            <person name="Labutti K."/>
            <person name="Pangilinan J."/>
            <person name="Andreopoulos W."/>
            <person name="Tritt A."/>
            <person name="Riley R."/>
            <person name="Hundley H."/>
            <person name="Johnson J."/>
            <person name="Lipzen A."/>
            <person name="Barry K."/>
            <person name="Berbee M.L."/>
            <person name="Buchler N.E."/>
            <person name="Grigoriev I.V."/>
            <person name="Spatafora J.W."/>
            <person name="Stajich J.E."/>
            <person name="James T.Y."/>
        </authorList>
    </citation>
    <scope>NUCLEOTIDE SEQUENCE</scope>
    <source>
        <strain evidence="7">AG</strain>
    </source>
</reference>
<dbReference type="PANTHER" id="PTHR14577:SF0">
    <property type="entry name" value="NUCLEOLAR PROTEIN 12"/>
    <property type="match status" value="1"/>
</dbReference>
<comment type="similarity">
    <text evidence="2">Belongs to the RRP17 family.</text>
</comment>
<evidence type="ECO:0000256" key="6">
    <source>
        <dbReference type="SAM" id="MobiDB-lite"/>
    </source>
</evidence>
<feature type="compositionally biased region" description="Polar residues" evidence="6">
    <location>
        <begin position="137"/>
        <end position="147"/>
    </location>
</feature>